<keyword evidence="1" id="KW-1017">Isopeptide bond</keyword>
<dbReference type="GO" id="GO:0034727">
    <property type="term" value="P:piecemeal microautophagy of the nucleus"/>
    <property type="evidence" value="ECO:0007669"/>
    <property type="project" value="TreeGrafter"/>
</dbReference>
<dbReference type="GO" id="GO:0034045">
    <property type="term" value="C:phagophore assembly site membrane"/>
    <property type="evidence" value="ECO:0007669"/>
    <property type="project" value="UniProtKB-SubCell"/>
</dbReference>
<comment type="caution">
    <text evidence="3">The sequence shown here is derived from an EMBL/GenBank/DDBJ whole genome shotgun (WGS) entry which is preliminary data.</text>
</comment>
<dbReference type="GO" id="GO:0019776">
    <property type="term" value="F:Atg8-family ligase activity"/>
    <property type="evidence" value="ECO:0007669"/>
    <property type="project" value="TreeGrafter"/>
</dbReference>
<dbReference type="AlphaFoldDB" id="A0A9N9FCK9"/>
<dbReference type="Proteomes" id="UP000789508">
    <property type="component" value="Unassembled WGS sequence"/>
</dbReference>
<dbReference type="GO" id="GO:0034274">
    <property type="term" value="C:Atg12-Atg5-Atg16 complex"/>
    <property type="evidence" value="ECO:0007669"/>
    <property type="project" value="TreeGrafter"/>
</dbReference>
<feature type="domain" description="Autophagy protein ATG5 UblB" evidence="2">
    <location>
        <begin position="4"/>
        <end position="100"/>
    </location>
</feature>
<dbReference type="GO" id="GO:0061908">
    <property type="term" value="C:phagophore"/>
    <property type="evidence" value="ECO:0007669"/>
    <property type="project" value="TreeGrafter"/>
</dbReference>
<proteinExistence type="inferred from homology"/>
<dbReference type="GO" id="GO:0000422">
    <property type="term" value="P:autophagy of mitochondrion"/>
    <property type="evidence" value="ECO:0007669"/>
    <property type="project" value="TreeGrafter"/>
</dbReference>
<name>A0A9N9FCK9_9GLOM</name>
<comment type="subcellular location">
    <subcellularLocation>
        <location evidence="1">Preautophagosomal structure membrane</location>
        <topology evidence="1">Peripheral membrane protein</topology>
    </subcellularLocation>
</comment>
<dbReference type="InterPro" id="IPR007239">
    <property type="entry name" value="Atg5"/>
</dbReference>
<organism evidence="3 4">
    <name type="scientific">Ambispora leptoticha</name>
    <dbReference type="NCBI Taxonomy" id="144679"/>
    <lineage>
        <taxon>Eukaryota</taxon>
        <taxon>Fungi</taxon>
        <taxon>Fungi incertae sedis</taxon>
        <taxon>Mucoromycota</taxon>
        <taxon>Glomeromycotina</taxon>
        <taxon>Glomeromycetes</taxon>
        <taxon>Archaeosporales</taxon>
        <taxon>Ambisporaceae</taxon>
        <taxon>Ambispora</taxon>
    </lineage>
</organism>
<sequence>MPRHIPLRIYLPENCPVIQEPVTPVDENGILSSQFLLRNQLTLGDVLHQILPDLFPSPVASENNSTAAPVIHGVIPQLEMPIVWASQNLCYPDNFLHIVVLMGI</sequence>
<gene>
    <name evidence="3" type="ORF">ALEPTO_LOCUS4714</name>
</gene>
<dbReference type="GO" id="GO:0044233">
    <property type="term" value="C:mitochondria-associated endoplasmic reticulum membrane contact site"/>
    <property type="evidence" value="ECO:0007669"/>
    <property type="project" value="TreeGrafter"/>
</dbReference>
<dbReference type="PANTHER" id="PTHR13040">
    <property type="entry name" value="AUTOPHAGY PROTEIN 5"/>
    <property type="match status" value="1"/>
</dbReference>
<dbReference type="Pfam" id="PF04106">
    <property type="entry name" value="ATG5_UblB"/>
    <property type="match status" value="1"/>
</dbReference>
<accession>A0A9N9FCK9</accession>
<dbReference type="InterPro" id="IPR048318">
    <property type="entry name" value="ATG5_UblB"/>
</dbReference>
<dbReference type="Gene3D" id="3.10.20.90">
    <property type="entry name" value="Phosphatidylinositol 3-kinase Catalytic Subunit, Chain A, domain 1"/>
    <property type="match status" value="1"/>
</dbReference>
<comment type="subunit">
    <text evidence="1">Conjugated with ATG12.</text>
</comment>
<dbReference type="EMBL" id="CAJVPS010001147">
    <property type="protein sequence ID" value="CAG8526207.1"/>
    <property type="molecule type" value="Genomic_DNA"/>
</dbReference>
<comment type="similarity">
    <text evidence="1">Belongs to the ATG5 family.</text>
</comment>
<reference evidence="3" key="1">
    <citation type="submission" date="2021-06" db="EMBL/GenBank/DDBJ databases">
        <authorList>
            <person name="Kallberg Y."/>
            <person name="Tangrot J."/>
            <person name="Rosling A."/>
        </authorList>
    </citation>
    <scope>NUCLEOTIDE SEQUENCE</scope>
    <source>
        <strain evidence="3">FL130A</strain>
    </source>
</reference>
<dbReference type="OrthoDB" id="272162at2759"/>
<evidence type="ECO:0000313" key="4">
    <source>
        <dbReference type="Proteomes" id="UP000789508"/>
    </source>
</evidence>
<comment type="function">
    <text evidence="1">Involved in cytoplasm to vacuole transport (Cvt) and autophagic vesicle formation.</text>
</comment>
<keyword evidence="1" id="KW-0472">Membrane</keyword>
<dbReference type="GO" id="GO:0005776">
    <property type="term" value="C:autophagosome"/>
    <property type="evidence" value="ECO:0007669"/>
    <property type="project" value="TreeGrafter"/>
</dbReference>
<evidence type="ECO:0000313" key="3">
    <source>
        <dbReference type="EMBL" id="CAG8526207.1"/>
    </source>
</evidence>
<protein>
    <recommendedName>
        <fullName evidence="1">Autophagy protein 5</fullName>
    </recommendedName>
</protein>
<dbReference type="GO" id="GO:0006995">
    <property type="term" value="P:cellular response to nitrogen starvation"/>
    <property type="evidence" value="ECO:0007669"/>
    <property type="project" value="TreeGrafter"/>
</dbReference>
<keyword evidence="1" id="KW-0813">Transport</keyword>
<evidence type="ECO:0000256" key="1">
    <source>
        <dbReference type="RuleBase" id="RU361202"/>
    </source>
</evidence>
<keyword evidence="1" id="KW-0072">Autophagy</keyword>
<keyword evidence="1" id="KW-0832">Ubl conjugation</keyword>
<dbReference type="PANTHER" id="PTHR13040:SF2">
    <property type="entry name" value="AUTOPHAGY PROTEIN 5"/>
    <property type="match status" value="1"/>
</dbReference>
<keyword evidence="4" id="KW-1185">Reference proteome</keyword>
<evidence type="ECO:0000259" key="2">
    <source>
        <dbReference type="Pfam" id="PF04106"/>
    </source>
</evidence>